<dbReference type="InterPro" id="IPR036641">
    <property type="entry name" value="HPT_dom_sf"/>
</dbReference>
<proteinExistence type="predicted"/>
<dbReference type="SMART" id="SM00387">
    <property type="entry name" value="HATPase_c"/>
    <property type="match status" value="1"/>
</dbReference>
<dbReference type="PROSITE" id="PS50110">
    <property type="entry name" value="RESPONSE_REGULATORY"/>
    <property type="match status" value="2"/>
</dbReference>
<evidence type="ECO:0000256" key="10">
    <source>
        <dbReference type="ARBA" id="ARBA00068150"/>
    </source>
</evidence>
<dbReference type="PROSITE" id="PS50894">
    <property type="entry name" value="HPT"/>
    <property type="match status" value="1"/>
</dbReference>
<dbReference type="Pfam" id="PF02518">
    <property type="entry name" value="HATPase_c"/>
    <property type="match status" value="1"/>
</dbReference>
<keyword evidence="3 12" id="KW-0597">Phosphoprotein</keyword>
<name>A0A1H9FN59_9GAMM</name>
<dbReference type="GO" id="GO:0006355">
    <property type="term" value="P:regulation of DNA-templated transcription"/>
    <property type="evidence" value="ECO:0007669"/>
    <property type="project" value="InterPro"/>
</dbReference>
<dbReference type="InterPro" id="IPR013767">
    <property type="entry name" value="PAS_fold"/>
</dbReference>
<evidence type="ECO:0000256" key="11">
    <source>
        <dbReference type="PROSITE-ProRule" id="PRU00110"/>
    </source>
</evidence>
<evidence type="ECO:0000256" key="7">
    <source>
        <dbReference type="ARBA" id="ARBA00022840"/>
    </source>
</evidence>
<dbReference type="NCBIfam" id="TIGR00229">
    <property type="entry name" value="sensory_box"/>
    <property type="match status" value="6"/>
</dbReference>
<dbReference type="PANTHER" id="PTHR45339">
    <property type="entry name" value="HYBRID SIGNAL TRANSDUCTION HISTIDINE KINASE J"/>
    <property type="match status" value="1"/>
</dbReference>
<dbReference type="EC" id="2.7.13.3" evidence="2"/>
<dbReference type="Pfam" id="PF08448">
    <property type="entry name" value="PAS_4"/>
    <property type="match status" value="1"/>
</dbReference>
<evidence type="ECO:0000256" key="6">
    <source>
        <dbReference type="ARBA" id="ARBA00022777"/>
    </source>
</evidence>
<feature type="domain" description="HPt" evidence="19">
    <location>
        <begin position="1725"/>
        <end position="1824"/>
    </location>
</feature>
<dbReference type="SUPFAM" id="SSF54631">
    <property type="entry name" value="CBS-domain pair"/>
    <property type="match status" value="2"/>
</dbReference>
<feature type="domain" description="CBS" evidence="20">
    <location>
        <begin position="72"/>
        <end position="128"/>
    </location>
</feature>
<feature type="domain" description="PAS" evidence="17">
    <location>
        <begin position="438"/>
        <end position="484"/>
    </location>
</feature>
<evidence type="ECO:0000256" key="12">
    <source>
        <dbReference type="PROSITE-ProRule" id="PRU00169"/>
    </source>
</evidence>
<feature type="domain" description="PAS" evidence="17">
    <location>
        <begin position="920"/>
        <end position="992"/>
    </location>
</feature>
<dbReference type="CDD" id="cd16922">
    <property type="entry name" value="HATPase_EvgS-ArcB-TorS-like"/>
    <property type="match status" value="1"/>
</dbReference>
<dbReference type="SMART" id="SM00116">
    <property type="entry name" value="CBS"/>
    <property type="match status" value="4"/>
</dbReference>
<evidence type="ECO:0000259" key="18">
    <source>
        <dbReference type="PROSITE" id="PS50113"/>
    </source>
</evidence>
<dbReference type="SUPFAM" id="SSF55785">
    <property type="entry name" value="PYP-like sensor domain (PAS domain)"/>
    <property type="match status" value="7"/>
</dbReference>
<gene>
    <name evidence="21" type="ORF">SAMN05421693_1287</name>
</gene>
<dbReference type="Pfam" id="PF00512">
    <property type="entry name" value="HisKA"/>
    <property type="match status" value="1"/>
</dbReference>
<dbReference type="FunFam" id="1.10.287.130:FF:000002">
    <property type="entry name" value="Two-component osmosensing histidine kinase"/>
    <property type="match status" value="1"/>
</dbReference>
<dbReference type="Pfam" id="PF00571">
    <property type="entry name" value="CBS"/>
    <property type="match status" value="4"/>
</dbReference>
<keyword evidence="6" id="KW-0418">Kinase</keyword>
<dbReference type="InterPro" id="IPR004358">
    <property type="entry name" value="Sig_transdc_His_kin-like_C"/>
</dbReference>
<keyword evidence="8" id="KW-0902">Two-component regulatory system</keyword>
<evidence type="ECO:0000313" key="22">
    <source>
        <dbReference type="Proteomes" id="UP000199496"/>
    </source>
</evidence>
<protein>
    <recommendedName>
        <fullName evidence="10">Sensory/regulatory protein RpfC</fullName>
        <ecNumber evidence="2">2.7.13.3</ecNumber>
    </recommendedName>
</protein>
<dbReference type="RefSeq" id="WP_090208800.1">
    <property type="nucleotide sequence ID" value="NZ_FOFO01000028.1"/>
</dbReference>
<sequence>MFFPKLRSIASAGVITLPPTATLAHAVHRMRQHNIRNVVVTVGSDYRLLLSSLLLKLQIRGMPLSTPLGDLELPKPAILDPDETVLEGLNAIRNEAEHICLVDREGTLQGIVSYSDLAASLDPEVLAESQSIGQLIHALQPLTVEENHSTRAVMERMDEGHFSAAIVIREGIPVGILTQRDVIHLIDGDADLDQPIQPYMTTPLRTLSKHTTVAEALRFCRQHRIKRVVVVDDSGRFTGLMGHKDLVGLYYNRWFNLLKDHQQQLDALNRELRETNQALSSLTDEIPAGLMVIDREGVVIRVNQATTELLGHPADALVGQRALDFFRCAQQGPENARWLHCDRVHDWIPAERCRVFEAMLQGRPFDGREVMISREGNPVVVELKAKPMPQGHGFLLFLQDVSAETRKAHQMEQELDLFSRGPVMACLWSAEPGWPFEYVSPNVVDILGYEREAFIGSRLGFTELLHPDDLDRINKEIESHLARHATSIETQYRLRRQDGEYRRFLDYTFPEYDVDGQVLSVRGYLIDQTEALETRDALDAQERQFRTLFELYPDATLLIDVSDGRTLQFNARAHEQLGYTAEEFAQLRIPDYEALETPEEVALHIRRIMAHGHDDFETRHRCKDGSLIDVHVTVSVLKLGRQDCLLGVFRDITRQKQAEQRVRDSEDRLKLATEAAQLGIWDYHIQNDRLIWDDRMHTLYGVHPDDFGGRFADWAQTLLPESLPPVQAAFEALVRNDTPFDVQIQIQRPSDGQVRTLRGIARAIRDDQGRATRVVGVNEDITERILAERKLESEEAKFRALFELSPVGIAMNDFHTGEFIQFNRAINEPAGYTPEEFRQLSYWQLTPSEYMPAEQRMLDSMNQNGSYGPFEKEYIHKDGSRYPVLLHGFKTKTPEGREVIWSIIQDISAQKRAQQEIQDREARLQQLATQSRNVTWEVDTRGCYTYVSPVAETVWGYSPDELVGKKYFFELYPENGRERFKSEVFQGFARRETFQGHINPIAHKQGNILWMSTHAFPVIDPNGNLLGYRGSDLDVTESIRAKQALEAEKERFQGIFEKTGSGVAVYRPVDDGQDFVFLNYNAAAERMDQTRREDIIGRRLTECFPAVTEMGLLDVLQTVARTGQSEYLPVSLYDGKQLKAWRENTVFRLSSGEVVAVYNDLTEIKQAQETAERANRAKSQFLANMSHEIRTPMNAVIGLSDLLLHTTLNPKQRDYLGKIRDSSRMLLGIINDILDYSKIEAGKLELESHSFRLEELLDQMRTLFAKAADDKGLELIFELSIPEAQAVEGDALRLGQILANLLSNAIKFTPCGQVILSIRQRKRSRDRLHVRFEIQDTGIGIDREQQIRLFQAFSQADSSTTRKYGGTGLGLVICRKLVERMGGSLGLESAPGAGSTFHFDLTLPLSQEQPYPATQNGMRLGARVLVADDHAIARTVLRNMLEDFGYQVKEADSGEAAIDAVRQAEQAATPFEFILMDWHMPEGLDGLQTLERLEELREQGELGQTTVPAVIVSAYNQADLATHSDRFGAFLSKPVTPRALMGAMQQAVLGSATGEPGAPPPHGHFPCWQNRTVLLVEDNALNQEVAREILNKTRVRVILANDGQEAVDQVNQHAIDLVLMDLQMPVMDGFEASRRIRERYPDLPIIALSAAVMEDDREKARAAGMNDHLAKPIDTQGLLRTLETFLGEAAGSTEPMTEAQTDPVLPDNLSAFDVEAGIRRLDGDRRLYLKTLRRFREQLEIGELADLHHALEGPADGTTKRALHTLKGLAAMVGAHELAGCAARLEATLASERTIPHADASSFTQALDIVRDQLAHLPEIETAPSSEKPDPGKMTDAMDAVIESLQAGELVDEDQFAFITAYLEQHVDPQAARELAARVECFDHEAAITLLQQLATQVQASIS</sequence>
<feature type="domain" description="PAC" evidence="18">
    <location>
        <begin position="614"/>
        <end position="664"/>
    </location>
</feature>
<keyword evidence="14" id="KW-0175">Coiled coil</keyword>
<dbReference type="GO" id="GO:0000155">
    <property type="term" value="F:phosphorelay sensor kinase activity"/>
    <property type="evidence" value="ECO:0007669"/>
    <property type="project" value="InterPro"/>
</dbReference>
<dbReference type="InterPro" id="IPR001610">
    <property type="entry name" value="PAC"/>
</dbReference>
<dbReference type="Pfam" id="PF00072">
    <property type="entry name" value="Response_reg"/>
    <property type="match status" value="2"/>
</dbReference>
<dbReference type="FunFam" id="3.30.565.10:FF:000010">
    <property type="entry name" value="Sensor histidine kinase RcsC"/>
    <property type="match status" value="1"/>
</dbReference>
<evidence type="ECO:0000256" key="2">
    <source>
        <dbReference type="ARBA" id="ARBA00012438"/>
    </source>
</evidence>
<dbReference type="InterPro" id="IPR046342">
    <property type="entry name" value="CBS_dom_sf"/>
</dbReference>
<dbReference type="PROSITE" id="PS50112">
    <property type="entry name" value="PAS"/>
    <property type="match status" value="5"/>
</dbReference>
<dbReference type="PROSITE" id="PS51371">
    <property type="entry name" value="CBS"/>
    <property type="match status" value="3"/>
</dbReference>
<dbReference type="Pfam" id="PF13426">
    <property type="entry name" value="PAS_9"/>
    <property type="match status" value="3"/>
</dbReference>
<evidence type="ECO:0000256" key="8">
    <source>
        <dbReference type="ARBA" id="ARBA00023012"/>
    </source>
</evidence>
<dbReference type="Pfam" id="PF08447">
    <property type="entry name" value="PAS_3"/>
    <property type="match status" value="2"/>
</dbReference>
<feature type="domain" description="PAC" evidence="18">
    <location>
        <begin position="992"/>
        <end position="1047"/>
    </location>
</feature>
<evidence type="ECO:0000259" key="20">
    <source>
        <dbReference type="PROSITE" id="PS51371"/>
    </source>
</evidence>
<dbReference type="InterPro" id="IPR036890">
    <property type="entry name" value="HATPase_C_sf"/>
</dbReference>
<dbReference type="InterPro" id="IPR035965">
    <property type="entry name" value="PAS-like_dom_sf"/>
</dbReference>
<feature type="domain" description="PAC" evidence="18">
    <location>
        <begin position="488"/>
        <end position="540"/>
    </location>
</feature>
<dbReference type="GO" id="GO:0005524">
    <property type="term" value="F:ATP binding"/>
    <property type="evidence" value="ECO:0007669"/>
    <property type="project" value="UniProtKB-KW"/>
</dbReference>
<keyword evidence="22" id="KW-1185">Reference proteome</keyword>
<dbReference type="Gene3D" id="3.40.50.2300">
    <property type="match status" value="2"/>
</dbReference>
<dbReference type="PROSITE" id="PS50109">
    <property type="entry name" value="HIS_KIN"/>
    <property type="match status" value="1"/>
</dbReference>
<dbReference type="InterPro" id="IPR000014">
    <property type="entry name" value="PAS"/>
</dbReference>
<feature type="modified residue" description="4-aspartylphosphate" evidence="12">
    <location>
        <position position="1477"/>
    </location>
</feature>
<feature type="domain" description="PAC" evidence="18">
    <location>
        <begin position="740"/>
        <end position="793"/>
    </location>
</feature>
<comment type="catalytic activity">
    <reaction evidence="1">
        <text>ATP + protein L-histidine = ADP + protein N-phospho-L-histidine.</text>
        <dbReference type="EC" id="2.7.13.3"/>
    </reaction>
</comment>
<evidence type="ECO:0000256" key="4">
    <source>
        <dbReference type="ARBA" id="ARBA00022679"/>
    </source>
</evidence>
<feature type="coiled-coil region" evidence="14">
    <location>
        <begin position="251"/>
        <end position="285"/>
    </location>
</feature>
<dbReference type="InterPro" id="IPR001789">
    <property type="entry name" value="Sig_transdc_resp-reg_receiver"/>
</dbReference>
<dbReference type="SUPFAM" id="SSF55874">
    <property type="entry name" value="ATPase domain of HSP90 chaperone/DNA topoisomerase II/histidine kinase"/>
    <property type="match status" value="1"/>
</dbReference>
<evidence type="ECO:0000256" key="5">
    <source>
        <dbReference type="ARBA" id="ARBA00022741"/>
    </source>
</evidence>
<organism evidence="21 22">
    <name type="scientific">Ectothiorhodospira magna</name>
    <dbReference type="NCBI Taxonomy" id="867345"/>
    <lineage>
        <taxon>Bacteria</taxon>
        <taxon>Pseudomonadati</taxon>
        <taxon>Pseudomonadota</taxon>
        <taxon>Gammaproteobacteria</taxon>
        <taxon>Chromatiales</taxon>
        <taxon>Ectothiorhodospiraceae</taxon>
        <taxon>Ectothiorhodospira</taxon>
    </lineage>
</organism>
<evidence type="ECO:0000256" key="14">
    <source>
        <dbReference type="SAM" id="Coils"/>
    </source>
</evidence>
<evidence type="ECO:0000259" key="19">
    <source>
        <dbReference type="PROSITE" id="PS50894"/>
    </source>
</evidence>
<dbReference type="InterPro" id="IPR003661">
    <property type="entry name" value="HisK_dim/P_dom"/>
</dbReference>
<comment type="subunit">
    <text evidence="9">At low DSF concentrations, interacts with RpfF.</text>
</comment>
<dbReference type="CDD" id="cd00088">
    <property type="entry name" value="HPT"/>
    <property type="match status" value="1"/>
</dbReference>
<dbReference type="PANTHER" id="PTHR45339:SF5">
    <property type="entry name" value="HISTIDINE KINASE"/>
    <property type="match status" value="1"/>
</dbReference>
<dbReference type="STRING" id="867345.SAMN05421693_1287"/>
<keyword evidence="4" id="KW-0808">Transferase</keyword>
<dbReference type="SUPFAM" id="SSF47226">
    <property type="entry name" value="Histidine-containing phosphotransfer domain, HPT domain"/>
    <property type="match status" value="1"/>
</dbReference>
<evidence type="ECO:0000256" key="13">
    <source>
        <dbReference type="PROSITE-ProRule" id="PRU00703"/>
    </source>
</evidence>
<dbReference type="Gene3D" id="2.10.70.100">
    <property type="match status" value="1"/>
</dbReference>
<dbReference type="InterPro" id="IPR005467">
    <property type="entry name" value="His_kinase_dom"/>
</dbReference>
<dbReference type="InterPro" id="IPR011006">
    <property type="entry name" value="CheY-like_superfamily"/>
</dbReference>
<feature type="domain" description="PAS" evidence="17">
    <location>
        <begin position="665"/>
        <end position="737"/>
    </location>
</feature>
<feature type="domain" description="PAS" evidence="17">
    <location>
        <begin position="275"/>
        <end position="323"/>
    </location>
</feature>
<dbReference type="Gene3D" id="3.30.450.20">
    <property type="entry name" value="PAS domain"/>
    <property type="match status" value="7"/>
</dbReference>
<evidence type="ECO:0000313" key="21">
    <source>
        <dbReference type="EMBL" id="SEQ39326.1"/>
    </source>
</evidence>
<dbReference type="Gene3D" id="1.20.120.160">
    <property type="entry name" value="HPT domain"/>
    <property type="match status" value="1"/>
</dbReference>
<evidence type="ECO:0000259" key="16">
    <source>
        <dbReference type="PROSITE" id="PS50110"/>
    </source>
</evidence>
<dbReference type="Pfam" id="PF00989">
    <property type="entry name" value="PAS"/>
    <property type="match status" value="1"/>
</dbReference>
<dbReference type="SMART" id="SM00448">
    <property type="entry name" value="REC"/>
    <property type="match status" value="2"/>
</dbReference>
<feature type="domain" description="Histidine kinase" evidence="15">
    <location>
        <begin position="1184"/>
        <end position="1405"/>
    </location>
</feature>
<dbReference type="CDD" id="cd00130">
    <property type="entry name" value="PAS"/>
    <property type="match status" value="6"/>
</dbReference>
<dbReference type="InterPro" id="IPR013656">
    <property type="entry name" value="PAS_4"/>
</dbReference>
<dbReference type="InterPro" id="IPR008207">
    <property type="entry name" value="Sig_transdc_His_kin_Hpt_dom"/>
</dbReference>
<reference evidence="21 22" key="1">
    <citation type="submission" date="2016-10" db="EMBL/GenBank/DDBJ databases">
        <authorList>
            <person name="de Groot N.N."/>
        </authorList>
    </citation>
    <scope>NUCLEOTIDE SEQUENCE [LARGE SCALE GENOMIC DNA]</scope>
    <source>
        <strain evidence="21 22">B7-7</strain>
    </source>
</reference>
<dbReference type="SMART" id="SM00388">
    <property type="entry name" value="HisKA"/>
    <property type="match status" value="1"/>
</dbReference>
<dbReference type="InterPro" id="IPR003594">
    <property type="entry name" value="HATPase_dom"/>
</dbReference>
<dbReference type="CDD" id="cd02205">
    <property type="entry name" value="CBS_pair_SF"/>
    <property type="match status" value="2"/>
</dbReference>
<dbReference type="Pfam" id="PF01627">
    <property type="entry name" value="Hpt"/>
    <property type="match status" value="1"/>
</dbReference>
<feature type="domain" description="Response regulatory" evidence="16">
    <location>
        <begin position="1423"/>
        <end position="1548"/>
    </location>
</feature>
<dbReference type="SMART" id="SM00086">
    <property type="entry name" value="PAC"/>
    <property type="match status" value="5"/>
</dbReference>
<dbReference type="GO" id="GO:0005886">
    <property type="term" value="C:plasma membrane"/>
    <property type="evidence" value="ECO:0007669"/>
    <property type="project" value="UniProtKB-SubCell"/>
</dbReference>
<dbReference type="Gene3D" id="3.10.580.10">
    <property type="entry name" value="CBS-domain"/>
    <property type="match status" value="2"/>
</dbReference>
<dbReference type="PROSITE" id="PS50113">
    <property type="entry name" value="PAC"/>
    <property type="match status" value="5"/>
</dbReference>
<feature type="domain" description="CBS" evidence="20">
    <location>
        <begin position="200"/>
        <end position="257"/>
    </location>
</feature>
<dbReference type="SMART" id="SM00091">
    <property type="entry name" value="PAS"/>
    <property type="match status" value="8"/>
</dbReference>
<accession>A0A1H9FN59</accession>
<dbReference type="CDD" id="cd17546">
    <property type="entry name" value="REC_hyHK_CKI1_RcsC-like"/>
    <property type="match status" value="1"/>
</dbReference>
<feature type="domain" description="PAS" evidence="17">
    <location>
        <begin position="541"/>
        <end position="584"/>
    </location>
</feature>
<dbReference type="EMBL" id="FOFO01000028">
    <property type="protein sequence ID" value="SEQ39326.1"/>
    <property type="molecule type" value="Genomic_DNA"/>
</dbReference>
<dbReference type="SUPFAM" id="SSF47384">
    <property type="entry name" value="Homodimeric domain of signal transducing histidine kinase"/>
    <property type="match status" value="1"/>
</dbReference>
<dbReference type="Gene3D" id="3.30.565.10">
    <property type="entry name" value="Histidine kinase-like ATPase, C-terminal domain"/>
    <property type="match status" value="1"/>
</dbReference>
<dbReference type="Gene3D" id="1.10.287.130">
    <property type="match status" value="1"/>
</dbReference>
<dbReference type="Proteomes" id="UP000199496">
    <property type="component" value="Unassembled WGS sequence"/>
</dbReference>
<keyword evidence="13" id="KW-0129">CBS domain</keyword>
<keyword evidence="7" id="KW-0067">ATP-binding</keyword>
<evidence type="ECO:0000256" key="9">
    <source>
        <dbReference type="ARBA" id="ARBA00064003"/>
    </source>
</evidence>
<feature type="modified residue" description="4-aspartylphosphate" evidence="12">
    <location>
        <position position="1621"/>
    </location>
</feature>
<keyword evidence="5" id="KW-0547">Nucleotide-binding</keyword>
<dbReference type="SUPFAM" id="SSF52172">
    <property type="entry name" value="CheY-like"/>
    <property type="match status" value="2"/>
</dbReference>
<dbReference type="InterPro" id="IPR036097">
    <property type="entry name" value="HisK_dim/P_sf"/>
</dbReference>
<feature type="domain" description="CBS" evidence="20">
    <location>
        <begin position="135"/>
        <end position="192"/>
    </location>
</feature>
<evidence type="ECO:0000256" key="3">
    <source>
        <dbReference type="ARBA" id="ARBA00022553"/>
    </source>
</evidence>
<evidence type="ECO:0000259" key="17">
    <source>
        <dbReference type="PROSITE" id="PS50112"/>
    </source>
</evidence>
<evidence type="ECO:0000256" key="1">
    <source>
        <dbReference type="ARBA" id="ARBA00000085"/>
    </source>
</evidence>
<dbReference type="CDD" id="cd00082">
    <property type="entry name" value="HisKA"/>
    <property type="match status" value="1"/>
</dbReference>
<feature type="domain" description="Response regulatory" evidence="16">
    <location>
        <begin position="1572"/>
        <end position="1686"/>
    </location>
</feature>
<feature type="domain" description="PAC" evidence="18">
    <location>
        <begin position="868"/>
        <end position="919"/>
    </location>
</feature>
<evidence type="ECO:0000259" key="15">
    <source>
        <dbReference type="PROSITE" id="PS50109"/>
    </source>
</evidence>
<dbReference type="PRINTS" id="PR00344">
    <property type="entry name" value="BCTRLSENSOR"/>
</dbReference>
<dbReference type="InterPro" id="IPR000644">
    <property type="entry name" value="CBS_dom"/>
</dbReference>
<feature type="modified residue" description="Phosphohistidine" evidence="11">
    <location>
        <position position="1764"/>
    </location>
</feature>
<dbReference type="InterPro" id="IPR013655">
    <property type="entry name" value="PAS_fold_3"/>
</dbReference>
<dbReference type="CDD" id="cd00156">
    <property type="entry name" value="REC"/>
    <property type="match status" value="1"/>
</dbReference>
<dbReference type="InterPro" id="IPR000700">
    <property type="entry name" value="PAS-assoc_C"/>
</dbReference>